<dbReference type="RefSeq" id="WP_146201584.1">
    <property type="nucleotide sequence ID" value="NZ_QGDO01000001.1"/>
</dbReference>
<dbReference type="EMBL" id="QGDO01000001">
    <property type="protein sequence ID" value="PWJ43766.1"/>
    <property type="molecule type" value="Genomic_DNA"/>
</dbReference>
<gene>
    <name evidence="1" type="ORF">BC781_101112</name>
</gene>
<evidence type="ECO:0000313" key="2">
    <source>
        <dbReference type="Proteomes" id="UP000245535"/>
    </source>
</evidence>
<comment type="caution">
    <text evidence="1">The sequence shown here is derived from an EMBL/GenBank/DDBJ whole genome shotgun (WGS) entry which is preliminary data.</text>
</comment>
<dbReference type="Proteomes" id="UP000245535">
    <property type="component" value="Unassembled WGS sequence"/>
</dbReference>
<dbReference type="AlphaFoldDB" id="A0A315ZDS1"/>
<evidence type="ECO:0000313" key="1">
    <source>
        <dbReference type="EMBL" id="PWJ43766.1"/>
    </source>
</evidence>
<keyword evidence="2" id="KW-1185">Reference proteome</keyword>
<evidence type="ECO:0008006" key="3">
    <source>
        <dbReference type="Google" id="ProtNLM"/>
    </source>
</evidence>
<protein>
    <recommendedName>
        <fullName evidence="3">Histone deacetylase</fullName>
    </recommendedName>
</protein>
<reference evidence="1 2" key="1">
    <citation type="submission" date="2018-03" db="EMBL/GenBank/DDBJ databases">
        <title>Genomic Encyclopedia of Archaeal and Bacterial Type Strains, Phase II (KMG-II): from individual species to whole genera.</title>
        <authorList>
            <person name="Goeker M."/>
        </authorList>
    </citation>
    <scope>NUCLEOTIDE SEQUENCE [LARGE SCALE GENOMIC DNA]</scope>
    <source>
        <strain evidence="1 2">DSM 28229</strain>
    </source>
</reference>
<proteinExistence type="predicted"/>
<accession>A0A315ZDS1</accession>
<organism evidence="1 2">
    <name type="scientific">Sediminitomix flava</name>
    <dbReference type="NCBI Taxonomy" id="379075"/>
    <lineage>
        <taxon>Bacteria</taxon>
        <taxon>Pseudomonadati</taxon>
        <taxon>Bacteroidota</taxon>
        <taxon>Cytophagia</taxon>
        <taxon>Cytophagales</taxon>
        <taxon>Flammeovirgaceae</taxon>
        <taxon>Sediminitomix</taxon>
    </lineage>
</organism>
<dbReference type="Gene3D" id="3.10.490.10">
    <property type="entry name" value="Gamma-glutamyl cyclotransferase-like"/>
    <property type="match status" value="1"/>
</dbReference>
<name>A0A315ZDS1_SEDFL</name>
<sequence length="214" mass="24551">MKKYIWYASYGSNMSVDRFNCYIKGGIPQGTNRYFEGCRDKSFPIAQSSLIINRELFFAKESNTWNKGGVCFLSNQLSDEQTTKCFMYLITEEQFIDVVNQENENLILQDFDFEACMNTGSTIIENNLWYDKILLLGYQDEKPIFTFTNQNSLTSEINKPSLSYLNVIIHGLVTSLKMAPKDIVDYLQPKKGITGMISESEIMDMAITFENSSL</sequence>
<dbReference type="OrthoDB" id="8538589at2"/>